<proteinExistence type="predicted"/>
<sequence>SVLALDDATAARITSGGSSKYHRDITSHLPAVAGCRISPGPRGQGHMKAAYFQMYTTDKSVTYHPHGNHYAKHITAGDILSGKDKAYLEGLYNAYTDAMDKNYSIARIEIRVPFRFCHYGLLHFPEELIRESLLVFNPEVWWSWRAYRALALSHLLEWQSEGPTKYRVRPHALLLTAAIAWLLNSLHATPDLGASSRELLTSILPRISRNDVHPSLLAFGSLVQRNRDHDSDSSDADADEDNRVPRRSAYPGFPFGAIFIPTLRLGPKYPVPRITTTADELEGSSVSYFFGVNLATIQQRLVTSSAIAPSNPNRTRNKVRATQPITISVDAPSLFHLNNQGYRLPSPARDEGSDPSDIEIDDDDEEDTNQNRSSAVEEIIFHSRDVDQILNLLWGQFLHDLLAKAPNPSDAFKASYCTLSEAERSAVDESAFKSTTLSNYFGICRWKVGSTKDWNRTFDHLWLAIGKQKAGKYVQNYPSARYFQWWQRIKSDREQDTETLVKMRTAIKKRFDKLFWMPYAQADRIWNTKFAVTLHTSPGLTPDNLAPQIIVKHSGVQWDD</sequence>
<feature type="non-terminal residue" evidence="1">
    <location>
        <position position="1"/>
    </location>
</feature>
<evidence type="ECO:0000313" key="2">
    <source>
        <dbReference type="Proteomes" id="UP000308600"/>
    </source>
</evidence>
<dbReference type="Proteomes" id="UP000308600">
    <property type="component" value="Unassembled WGS sequence"/>
</dbReference>
<reference evidence="1 2" key="1">
    <citation type="journal article" date="2019" name="Nat. Ecol. Evol.">
        <title>Megaphylogeny resolves global patterns of mushroom evolution.</title>
        <authorList>
            <person name="Varga T."/>
            <person name="Krizsan K."/>
            <person name="Foldi C."/>
            <person name="Dima B."/>
            <person name="Sanchez-Garcia M."/>
            <person name="Sanchez-Ramirez S."/>
            <person name="Szollosi G.J."/>
            <person name="Szarkandi J.G."/>
            <person name="Papp V."/>
            <person name="Albert L."/>
            <person name="Andreopoulos W."/>
            <person name="Angelini C."/>
            <person name="Antonin V."/>
            <person name="Barry K.W."/>
            <person name="Bougher N.L."/>
            <person name="Buchanan P."/>
            <person name="Buyck B."/>
            <person name="Bense V."/>
            <person name="Catcheside P."/>
            <person name="Chovatia M."/>
            <person name="Cooper J."/>
            <person name="Damon W."/>
            <person name="Desjardin D."/>
            <person name="Finy P."/>
            <person name="Geml J."/>
            <person name="Haridas S."/>
            <person name="Hughes K."/>
            <person name="Justo A."/>
            <person name="Karasinski D."/>
            <person name="Kautmanova I."/>
            <person name="Kiss B."/>
            <person name="Kocsube S."/>
            <person name="Kotiranta H."/>
            <person name="LaButti K.M."/>
            <person name="Lechner B.E."/>
            <person name="Liimatainen K."/>
            <person name="Lipzen A."/>
            <person name="Lukacs Z."/>
            <person name="Mihaltcheva S."/>
            <person name="Morgado L.N."/>
            <person name="Niskanen T."/>
            <person name="Noordeloos M.E."/>
            <person name="Ohm R.A."/>
            <person name="Ortiz-Santana B."/>
            <person name="Ovrebo C."/>
            <person name="Racz N."/>
            <person name="Riley R."/>
            <person name="Savchenko A."/>
            <person name="Shiryaev A."/>
            <person name="Soop K."/>
            <person name="Spirin V."/>
            <person name="Szebenyi C."/>
            <person name="Tomsovsky M."/>
            <person name="Tulloss R.E."/>
            <person name="Uehling J."/>
            <person name="Grigoriev I.V."/>
            <person name="Vagvolgyi C."/>
            <person name="Papp T."/>
            <person name="Martin F.M."/>
            <person name="Miettinen O."/>
            <person name="Hibbett D.S."/>
            <person name="Nagy L.G."/>
        </authorList>
    </citation>
    <scope>NUCLEOTIDE SEQUENCE [LARGE SCALE GENOMIC DNA]</scope>
    <source>
        <strain evidence="1 2">NL-1719</strain>
    </source>
</reference>
<organism evidence="1 2">
    <name type="scientific">Pluteus cervinus</name>
    <dbReference type="NCBI Taxonomy" id="181527"/>
    <lineage>
        <taxon>Eukaryota</taxon>
        <taxon>Fungi</taxon>
        <taxon>Dikarya</taxon>
        <taxon>Basidiomycota</taxon>
        <taxon>Agaricomycotina</taxon>
        <taxon>Agaricomycetes</taxon>
        <taxon>Agaricomycetidae</taxon>
        <taxon>Agaricales</taxon>
        <taxon>Pluteineae</taxon>
        <taxon>Pluteaceae</taxon>
        <taxon>Pluteus</taxon>
    </lineage>
</organism>
<protein>
    <submittedName>
        <fullName evidence="1">Uncharacterized protein</fullName>
    </submittedName>
</protein>
<evidence type="ECO:0000313" key="1">
    <source>
        <dbReference type="EMBL" id="TFK58657.1"/>
    </source>
</evidence>
<keyword evidence="2" id="KW-1185">Reference proteome</keyword>
<name>A0ACD3A183_9AGAR</name>
<accession>A0ACD3A183</accession>
<dbReference type="EMBL" id="ML209252">
    <property type="protein sequence ID" value="TFK58657.1"/>
    <property type="molecule type" value="Genomic_DNA"/>
</dbReference>
<gene>
    <name evidence="1" type="ORF">BDN72DRAFT_950632</name>
</gene>